<dbReference type="EMBL" id="QEOB01000033">
    <property type="protein sequence ID" value="PVX70903.1"/>
    <property type="molecule type" value="Genomic_DNA"/>
</dbReference>
<evidence type="ECO:0000313" key="2">
    <source>
        <dbReference type="Proteomes" id="UP000245712"/>
    </source>
</evidence>
<evidence type="ECO:0000313" key="1">
    <source>
        <dbReference type="EMBL" id="PVX70903.1"/>
    </source>
</evidence>
<organism evidence="1 2">
    <name type="scientific">Paraburkholderia unamae</name>
    <dbReference type="NCBI Taxonomy" id="219649"/>
    <lineage>
        <taxon>Bacteria</taxon>
        <taxon>Pseudomonadati</taxon>
        <taxon>Pseudomonadota</taxon>
        <taxon>Betaproteobacteria</taxon>
        <taxon>Burkholderiales</taxon>
        <taxon>Burkholderiaceae</taxon>
        <taxon>Paraburkholderia</taxon>
    </lineage>
</organism>
<name>A0ABX5K8P6_9BURK</name>
<dbReference type="Proteomes" id="UP000245712">
    <property type="component" value="Unassembled WGS sequence"/>
</dbReference>
<gene>
    <name evidence="1" type="ORF">C7402_13358</name>
</gene>
<reference evidence="1 2" key="1">
    <citation type="submission" date="2018-05" db="EMBL/GenBank/DDBJ databases">
        <title>Genomic Encyclopedia of Type Strains, Phase IV (KMG-V): Genome sequencing to study the core and pangenomes of soil and plant-associated prokaryotes.</title>
        <authorList>
            <person name="Whitman W."/>
        </authorList>
    </citation>
    <scope>NUCLEOTIDE SEQUENCE [LARGE SCALE GENOMIC DNA]</scope>
    <source>
        <strain evidence="1 2">SCZa-39</strain>
    </source>
</reference>
<sequence length="40" mass="4703">MCGDAALFPVLIFSEEADLSRLIYYFVIPYFMELNEIRLV</sequence>
<proteinExistence type="predicted"/>
<keyword evidence="2" id="KW-1185">Reference proteome</keyword>
<comment type="caution">
    <text evidence="1">The sequence shown here is derived from an EMBL/GenBank/DDBJ whole genome shotgun (WGS) entry which is preliminary data.</text>
</comment>
<accession>A0ABX5K8P6</accession>
<protein>
    <submittedName>
        <fullName evidence="1">Uncharacterized protein</fullName>
    </submittedName>
</protein>